<evidence type="ECO:0000256" key="7">
    <source>
        <dbReference type="SAM" id="MobiDB-lite"/>
    </source>
</evidence>
<dbReference type="InterPro" id="IPR031963">
    <property type="entry name" value="SAP130_C"/>
</dbReference>
<feature type="non-terminal residue" evidence="9">
    <location>
        <position position="718"/>
    </location>
</feature>
<evidence type="ECO:0000256" key="4">
    <source>
        <dbReference type="ARBA" id="ARBA00023015"/>
    </source>
</evidence>
<comment type="subcellular location">
    <subcellularLocation>
        <location evidence="1">Nucleus</location>
    </subcellularLocation>
</comment>
<feature type="compositionally biased region" description="Low complexity" evidence="7">
    <location>
        <begin position="493"/>
        <end position="506"/>
    </location>
</feature>
<feature type="domain" description="Histone deacetylase complex subunit SAP130 C-terminal" evidence="8">
    <location>
        <begin position="563"/>
        <end position="701"/>
    </location>
</feature>
<dbReference type="InterPro" id="IPR024137">
    <property type="entry name" value="His_deAcase_cplx_SAP130"/>
</dbReference>
<evidence type="ECO:0000313" key="9">
    <source>
        <dbReference type="EMBL" id="CAH0723287.1"/>
    </source>
</evidence>
<dbReference type="Pfam" id="PF16014">
    <property type="entry name" value="SAP130_C"/>
    <property type="match status" value="1"/>
</dbReference>
<dbReference type="Proteomes" id="UP000838878">
    <property type="component" value="Chromosome 3"/>
</dbReference>
<dbReference type="GO" id="GO:0070822">
    <property type="term" value="C:Sin3-type complex"/>
    <property type="evidence" value="ECO:0007669"/>
    <property type="project" value="TreeGrafter"/>
</dbReference>
<feature type="region of interest" description="Disordered" evidence="7">
    <location>
        <begin position="319"/>
        <end position="341"/>
    </location>
</feature>
<dbReference type="OrthoDB" id="10048604at2759"/>
<evidence type="ECO:0000256" key="5">
    <source>
        <dbReference type="ARBA" id="ARBA00023163"/>
    </source>
</evidence>
<keyword evidence="10" id="KW-1185">Reference proteome</keyword>
<organism evidence="9 10">
    <name type="scientific">Brenthis ino</name>
    <name type="common">lesser marbled fritillary</name>
    <dbReference type="NCBI Taxonomy" id="405034"/>
    <lineage>
        <taxon>Eukaryota</taxon>
        <taxon>Metazoa</taxon>
        <taxon>Ecdysozoa</taxon>
        <taxon>Arthropoda</taxon>
        <taxon>Hexapoda</taxon>
        <taxon>Insecta</taxon>
        <taxon>Pterygota</taxon>
        <taxon>Neoptera</taxon>
        <taxon>Endopterygota</taxon>
        <taxon>Lepidoptera</taxon>
        <taxon>Glossata</taxon>
        <taxon>Ditrysia</taxon>
        <taxon>Papilionoidea</taxon>
        <taxon>Nymphalidae</taxon>
        <taxon>Heliconiinae</taxon>
        <taxon>Argynnini</taxon>
        <taxon>Brenthis</taxon>
    </lineage>
</organism>
<evidence type="ECO:0000259" key="8">
    <source>
        <dbReference type="Pfam" id="PF16014"/>
    </source>
</evidence>
<name>A0A8J9V130_9NEOP</name>
<dbReference type="PANTHER" id="PTHR13497:SF3">
    <property type="entry name" value="HISTONE DEACETYLASE COMPLEX SUBUNIT SAP130"/>
    <property type="match status" value="1"/>
</dbReference>
<proteinExistence type="inferred from homology"/>
<feature type="compositionally biased region" description="Pro residues" evidence="7">
    <location>
        <begin position="507"/>
        <end position="520"/>
    </location>
</feature>
<evidence type="ECO:0000256" key="1">
    <source>
        <dbReference type="ARBA" id="ARBA00004123"/>
    </source>
</evidence>
<comment type="similarity">
    <text evidence="2">Belongs to the SAP130 family.</text>
</comment>
<feature type="region of interest" description="Disordered" evidence="7">
    <location>
        <begin position="272"/>
        <end position="299"/>
    </location>
</feature>
<gene>
    <name evidence="9" type="ORF">BINO364_LOCUS9134</name>
</gene>
<reference evidence="9" key="1">
    <citation type="submission" date="2021-12" db="EMBL/GenBank/DDBJ databases">
        <authorList>
            <person name="Martin H S."/>
        </authorList>
    </citation>
    <scope>NUCLEOTIDE SEQUENCE</scope>
</reference>
<protein>
    <recommendedName>
        <fullName evidence="8">Histone deacetylase complex subunit SAP130 C-terminal domain-containing protein</fullName>
    </recommendedName>
</protein>
<accession>A0A8J9V130</accession>
<keyword evidence="6" id="KW-0539">Nucleus</keyword>
<feature type="compositionally biased region" description="Pro residues" evidence="7">
    <location>
        <begin position="548"/>
        <end position="558"/>
    </location>
</feature>
<evidence type="ECO:0000256" key="3">
    <source>
        <dbReference type="ARBA" id="ARBA00022491"/>
    </source>
</evidence>
<dbReference type="PANTHER" id="PTHR13497">
    <property type="entry name" value="HISTONE DEACETYLASE COMPLEX SUBUNIT SAP130"/>
    <property type="match status" value="1"/>
</dbReference>
<keyword evidence="5" id="KW-0804">Transcription</keyword>
<dbReference type="AlphaFoldDB" id="A0A8J9V130"/>
<keyword evidence="4" id="KW-0805">Transcription regulation</keyword>
<evidence type="ECO:0000256" key="6">
    <source>
        <dbReference type="ARBA" id="ARBA00023242"/>
    </source>
</evidence>
<evidence type="ECO:0000256" key="2">
    <source>
        <dbReference type="ARBA" id="ARBA00007859"/>
    </source>
</evidence>
<dbReference type="GO" id="GO:0000122">
    <property type="term" value="P:negative regulation of transcription by RNA polymerase II"/>
    <property type="evidence" value="ECO:0007669"/>
    <property type="project" value="TreeGrafter"/>
</dbReference>
<keyword evidence="3" id="KW-0678">Repressor</keyword>
<feature type="compositionally biased region" description="Low complexity" evidence="7">
    <location>
        <begin position="322"/>
        <end position="331"/>
    </location>
</feature>
<feature type="region of interest" description="Disordered" evidence="7">
    <location>
        <begin position="485"/>
        <end position="564"/>
    </location>
</feature>
<dbReference type="EMBL" id="OV170223">
    <property type="protein sequence ID" value="CAH0723287.1"/>
    <property type="molecule type" value="Genomic_DNA"/>
</dbReference>
<evidence type="ECO:0000313" key="10">
    <source>
        <dbReference type="Proteomes" id="UP000838878"/>
    </source>
</evidence>
<sequence>MSNNLENDRSVTTGKMYPIDLAPQKITIVKGISNNEVKMAHLIPGPPKTTSNSQIITHGGTGSMGLMRTAAQIISPGVASQPQMIISGSPILQGTQIVSQGSQLLGQNSQIISQSQLISSGQILSPGTQIISQGTQLSAQVTNANNTLSSSVQSNTSNTGNSAQLLNVGGLVSGSGNLVVSSSVRTLPPSVRVLPPMPQQNPRPVLPNMNVSNSGGVLVSKGVTSHVPRGLAAGASLAVRPVANPQPVSNQGAWSNSTRGGRGRALVYGCRARSPAPRAPPAQPPQPATPPAPPVQPTHSTLVTMASSTVLTSSGVISSTVRGAAPRATTPTPAPASRPLPLLQRNYQPTKVVGVASVRGVGNSAPPQLYYEVPRPAPHQPLHSQQIQQQLRPITISVVTTAQAAEPRQQPASVQSSILPRPSILRKRDVEGSPTKALHTLNTVTTIVENINALSYNSNSVGQVYRTSGGGGGIGGAGVVGGAGAGWEDVPRAPGSGTGSTTISAPSSPPPDVEPDPPTPEQDLSPRKKPRKQTLINEIRQYEFPTVHAPPSPPPPVTVTPLPKRPSLSSSYVCAWRSTERHFARPADVRRKEARARDIVAIASQKHVLTSAEGWKVHHLTAQMDDLVSLEADVGEQLVGVLRALEAASTRAQFPIQTLQHTLLELIKGNIQRSKIVCEGIQEAREDILRVFKHRNFVSDILTRQADKRCFRKHRSQS</sequence>
<feature type="compositionally biased region" description="Pro residues" evidence="7">
    <location>
        <begin position="277"/>
        <end position="296"/>
    </location>
</feature>